<name>B0NMT6_BACSE</name>
<reference evidence="1 2" key="2">
    <citation type="submission" date="2007-11" db="EMBL/GenBank/DDBJ databases">
        <authorList>
            <person name="Fulton L."/>
            <person name="Clifton S."/>
            <person name="Fulton B."/>
            <person name="Xu J."/>
            <person name="Minx P."/>
            <person name="Pepin K.H."/>
            <person name="Johnson M."/>
            <person name="Thiruvilangam P."/>
            <person name="Bhonagiri V."/>
            <person name="Nash W.E."/>
            <person name="Mardis E.R."/>
            <person name="Wilson R.K."/>
        </authorList>
    </citation>
    <scope>NUCLEOTIDE SEQUENCE [LARGE SCALE GENOMIC DNA]</scope>
    <source>
        <strain evidence="1 2">ATCC 43183</strain>
    </source>
</reference>
<gene>
    <name evidence="1" type="ORF">BACSTE_00854</name>
</gene>
<comment type="caution">
    <text evidence="1">The sequence shown here is derived from an EMBL/GenBank/DDBJ whole genome shotgun (WGS) entry which is preliminary data.</text>
</comment>
<organism evidence="1 2">
    <name type="scientific">Bacteroides stercoris ATCC 43183</name>
    <dbReference type="NCBI Taxonomy" id="449673"/>
    <lineage>
        <taxon>Bacteria</taxon>
        <taxon>Pseudomonadati</taxon>
        <taxon>Bacteroidota</taxon>
        <taxon>Bacteroidia</taxon>
        <taxon>Bacteroidales</taxon>
        <taxon>Bacteroidaceae</taxon>
        <taxon>Bacteroides</taxon>
    </lineage>
</organism>
<dbReference type="HOGENOM" id="CLU_2858490_0_0_10"/>
<accession>B0NMT6</accession>
<dbReference type="Proteomes" id="UP000004713">
    <property type="component" value="Unassembled WGS sequence"/>
</dbReference>
<dbReference type="AlphaFoldDB" id="B0NMT6"/>
<sequence>MISFQWITLSFLLVSGALFAYLIPYSPSYLCDPACASGRSDYHRPKATWSYFRQNYGGVFRGSF</sequence>
<proteinExistence type="predicted"/>
<protein>
    <submittedName>
        <fullName evidence="1">Uncharacterized protein</fullName>
    </submittedName>
</protein>
<reference evidence="1 2" key="1">
    <citation type="submission" date="2007-11" db="EMBL/GenBank/DDBJ databases">
        <title>Draft genome sequence of Bacteroides stercoris(ATCC 43183).</title>
        <authorList>
            <person name="Sudarsanam P."/>
            <person name="Ley R."/>
            <person name="Guruge J."/>
            <person name="Turnbaugh P.J."/>
            <person name="Mahowald M."/>
            <person name="Liep D."/>
            <person name="Gordon J."/>
        </authorList>
    </citation>
    <scope>NUCLEOTIDE SEQUENCE [LARGE SCALE GENOMIC DNA]</scope>
    <source>
        <strain evidence="1 2">ATCC 43183</strain>
    </source>
</reference>
<evidence type="ECO:0000313" key="1">
    <source>
        <dbReference type="EMBL" id="EDS16184.1"/>
    </source>
</evidence>
<dbReference type="EMBL" id="ABFZ02000017">
    <property type="protein sequence ID" value="EDS16184.1"/>
    <property type="molecule type" value="Genomic_DNA"/>
</dbReference>
<evidence type="ECO:0000313" key="2">
    <source>
        <dbReference type="Proteomes" id="UP000004713"/>
    </source>
</evidence>